<dbReference type="AlphaFoldDB" id="A0A2S4WBY9"/>
<protein>
    <submittedName>
        <fullName evidence="3">Uncharacterized protein</fullName>
    </submittedName>
</protein>
<proteinExistence type="predicted"/>
<dbReference type="Proteomes" id="UP000238274">
    <property type="component" value="Unassembled WGS sequence"/>
</dbReference>
<evidence type="ECO:0000313" key="4">
    <source>
        <dbReference type="Proteomes" id="UP000238274"/>
    </source>
</evidence>
<dbReference type="EMBL" id="PKSM01000052">
    <property type="protein sequence ID" value="POW19227.1"/>
    <property type="molecule type" value="Genomic_DNA"/>
</dbReference>
<feature type="signal peptide" evidence="2">
    <location>
        <begin position="1"/>
        <end position="23"/>
    </location>
</feature>
<name>A0A2S4WBY9_9BASI</name>
<evidence type="ECO:0000313" key="3">
    <source>
        <dbReference type="EMBL" id="POW19227.1"/>
    </source>
</evidence>
<reference evidence="4" key="2">
    <citation type="journal article" date="2018" name="BMC Genomics">
        <title>Genomic insights into host adaptation between the wheat stripe rust pathogen (Puccinia striiformis f. sp. tritici) and the barley stripe rust pathogen (Puccinia striiformis f. sp. hordei).</title>
        <authorList>
            <person name="Xia C."/>
            <person name="Wang M."/>
            <person name="Yin C."/>
            <person name="Cornejo O.E."/>
            <person name="Hulbert S.H."/>
            <person name="Chen X."/>
        </authorList>
    </citation>
    <scope>NUCLEOTIDE SEQUENCE [LARGE SCALE GENOMIC DNA]</scope>
    <source>
        <strain evidence="4">93TX-2</strain>
    </source>
</reference>
<feature type="region of interest" description="Disordered" evidence="1">
    <location>
        <begin position="315"/>
        <end position="353"/>
    </location>
</feature>
<dbReference type="OrthoDB" id="2507408at2759"/>
<organism evidence="3 4">
    <name type="scientific">Puccinia striiformis</name>
    <dbReference type="NCBI Taxonomy" id="27350"/>
    <lineage>
        <taxon>Eukaryota</taxon>
        <taxon>Fungi</taxon>
        <taxon>Dikarya</taxon>
        <taxon>Basidiomycota</taxon>
        <taxon>Pucciniomycotina</taxon>
        <taxon>Pucciniomycetes</taxon>
        <taxon>Pucciniales</taxon>
        <taxon>Pucciniaceae</taxon>
        <taxon>Puccinia</taxon>
    </lineage>
</organism>
<feature type="compositionally biased region" description="Polar residues" evidence="1">
    <location>
        <begin position="245"/>
        <end position="261"/>
    </location>
</feature>
<feature type="region of interest" description="Disordered" evidence="1">
    <location>
        <begin position="205"/>
        <end position="229"/>
    </location>
</feature>
<dbReference type="VEuPathDB" id="FungiDB:PSHT_04893"/>
<sequence length="367" mass="40487">MYFSLLQIIYGALFLYLPIPNSASNRKTTRGSSNALFSVTSSTVLLNSVHLNTITDHQSPFETPRQADPNNHQPGIPPNLTHPKLLYPLTHPLSVPISSCISKPKRPHKKTRPNDYQNSLEFASISYIRAEALDRQPKNSRLIKPALSLNISQSEDLIQNGLPSSQPILSRGKLDGDLLDRSIEIGCLSSGDSLSLFRPYSMPIQISSSTGSDDEGPADRSQDDLNQDEDDDDYEELLITPTSQLLLHNPSSYSPHQSTGQRLLSCSLPPSLSRRKSNTLQHENPLHELLQLTQPMREGVISRERLLPSSRMKQIGVGGRGRRAMSIQKNPSSPSGFNPLGSESFSPPKVESSALVSRHIMLTNPSD</sequence>
<gene>
    <name evidence="3" type="ORF">PSHT_04893</name>
</gene>
<feature type="compositionally biased region" description="Low complexity" evidence="1">
    <location>
        <begin position="262"/>
        <end position="272"/>
    </location>
</feature>
<feature type="region of interest" description="Disordered" evidence="1">
    <location>
        <begin position="58"/>
        <end position="81"/>
    </location>
</feature>
<comment type="caution">
    <text evidence="3">The sequence shown here is derived from an EMBL/GenBank/DDBJ whole genome shotgun (WGS) entry which is preliminary data.</text>
</comment>
<keyword evidence="4" id="KW-1185">Reference proteome</keyword>
<feature type="compositionally biased region" description="Polar residues" evidence="1">
    <location>
        <begin position="327"/>
        <end position="345"/>
    </location>
</feature>
<reference evidence="4" key="3">
    <citation type="journal article" date="2018" name="Mol. Plant Microbe Interact.">
        <title>Genome sequence resources for the wheat stripe rust pathogen (Puccinia striiformis f. sp. tritici) and the barley stripe rust pathogen (Puccinia striiformis f. sp. hordei).</title>
        <authorList>
            <person name="Xia C."/>
            <person name="Wang M."/>
            <person name="Yin C."/>
            <person name="Cornejo O.E."/>
            <person name="Hulbert S.H."/>
            <person name="Chen X."/>
        </authorList>
    </citation>
    <scope>NUCLEOTIDE SEQUENCE [LARGE SCALE GENOMIC DNA]</scope>
    <source>
        <strain evidence="4">93TX-2</strain>
    </source>
</reference>
<evidence type="ECO:0000256" key="2">
    <source>
        <dbReference type="SAM" id="SignalP"/>
    </source>
</evidence>
<feature type="chain" id="PRO_5015424803" evidence="2">
    <location>
        <begin position="24"/>
        <end position="367"/>
    </location>
</feature>
<feature type="region of interest" description="Disordered" evidence="1">
    <location>
        <begin position="245"/>
        <end position="283"/>
    </location>
</feature>
<dbReference type="VEuPathDB" id="FungiDB:PSTT_02125"/>
<evidence type="ECO:0000256" key="1">
    <source>
        <dbReference type="SAM" id="MobiDB-lite"/>
    </source>
</evidence>
<reference evidence="3 4" key="1">
    <citation type="submission" date="2017-12" db="EMBL/GenBank/DDBJ databases">
        <title>Gene loss provides genomic basis for host adaptation in cereal stripe rust fungi.</title>
        <authorList>
            <person name="Xia C."/>
        </authorList>
    </citation>
    <scope>NUCLEOTIDE SEQUENCE [LARGE SCALE GENOMIC DNA]</scope>
    <source>
        <strain evidence="3 4">93TX-2</strain>
    </source>
</reference>
<keyword evidence="2" id="KW-0732">Signal</keyword>
<accession>A0A2S4WBY9</accession>